<feature type="region of interest" description="Disordered" evidence="5">
    <location>
        <begin position="389"/>
        <end position="427"/>
    </location>
</feature>
<keyword evidence="7" id="KW-0675">Receptor</keyword>
<feature type="compositionally biased region" description="Basic and acidic residues" evidence="5">
    <location>
        <begin position="405"/>
        <end position="415"/>
    </location>
</feature>
<comment type="caution">
    <text evidence="7">The sequence shown here is derived from an EMBL/GenBank/DDBJ whole genome shotgun (WGS) entry which is preliminary data.</text>
</comment>
<dbReference type="HOGENOM" id="CLU_024810_0_1_1"/>
<feature type="transmembrane region" description="Helical" evidence="6">
    <location>
        <begin position="104"/>
        <end position="120"/>
    </location>
</feature>
<evidence type="ECO:0000313" key="7">
    <source>
        <dbReference type="EMBL" id="KID92048.1"/>
    </source>
</evidence>
<evidence type="ECO:0000256" key="2">
    <source>
        <dbReference type="ARBA" id="ARBA00022692"/>
    </source>
</evidence>
<gene>
    <name evidence="7" type="ORF">MGU_00959</name>
</gene>
<dbReference type="Proteomes" id="UP000031192">
    <property type="component" value="Unassembled WGS sequence"/>
</dbReference>
<proteinExistence type="predicted"/>
<sequence>MHPPRTTAISSSDRLTRGEIETITTLERIGGAISLVAVCFIFVAYALVRRARNVQNTFIVFASISNVGASIACIIALDGLVLGEATSLCQTQAFLFEMFMQSDPWWSLAMAINVVLVFYFRMSPDSFRRWWWLYCLICYGGPFIIALSLLLIRDSPKGLVYGDAVVRNTTPIRSVLPTAISYVLVGYHVFRSRNRLRSFSVSKSREAGQSDHVSAADHRQSDGFYGTVTTEVLVTHTSASNLVHPKNAHTARHREPASFPSATLRTSAEAAAFTSSVSAPPRRQNLRLLNPIHGTVSACKSVASKFSVEDPIKRAYLRTSLLFGLSVLVTWIPSSMNRIHSWIEGDSPYTYQVASAAVLPLQGFWNCVIFFVTSWRVVKDDLMYRAGRMPPASHNDSGMGTLERTVNREESRASTDDEAESLNTRSDVELRAVEHAATKGVAV</sequence>
<organism evidence="7 8">
    <name type="scientific">Metarhizium guizhouense (strain ARSEF 977)</name>
    <dbReference type="NCBI Taxonomy" id="1276136"/>
    <lineage>
        <taxon>Eukaryota</taxon>
        <taxon>Fungi</taxon>
        <taxon>Dikarya</taxon>
        <taxon>Ascomycota</taxon>
        <taxon>Pezizomycotina</taxon>
        <taxon>Sordariomycetes</taxon>
        <taxon>Hypocreomycetidae</taxon>
        <taxon>Hypocreales</taxon>
        <taxon>Clavicipitaceae</taxon>
        <taxon>Metarhizium</taxon>
    </lineage>
</organism>
<keyword evidence="3 6" id="KW-1133">Transmembrane helix</keyword>
<dbReference type="EMBL" id="AZNH01000002">
    <property type="protein sequence ID" value="KID92048.1"/>
    <property type="molecule type" value="Genomic_DNA"/>
</dbReference>
<dbReference type="GO" id="GO:0004930">
    <property type="term" value="F:G protein-coupled receptor activity"/>
    <property type="evidence" value="ECO:0007669"/>
    <property type="project" value="InterPro"/>
</dbReference>
<keyword evidence="4 6" id="KW-0472">Membrane</keyword>
<comment type="subcellular location">
    <subcellularLocation>
        <location evidence="1">Membrane</location>
        <topology evidence="1">Multi-pass membrane protein</topology>
    </subcellularLocation>
</comment>
<name>A0A0B4H9L1_METGA</name>
<evidence type="ECO:0000256" key="4">
    <source>
        <dbReference type="ARBA" id="ARBA00023136"/>
    </source>
</evidence>
<feature type="transmembrane region" description="Helical" evidence="6">
    <location>
        <begin position="353"/>
        <end position="378"/>
    </location>
</feature>
<evidence type="ECO:0000256" key="5">
    <source>
        <dbReference type="SAM" id="MobiDB-lite"/>
    </source>
</evidence>
<dbReference type="SUPFAM" id="SSF81321">
    <property type="entry name" value="Family A G protein-coupled receptor-like"/>
    <property type="match status" value="1"/>
</dbReference>
<dbReference type="GO" id="GO:0007189">
    <property type="term" value="P:adenylate cyclase-activating G protein-coupled receptor signaling pathway"/>
    <property type="evidence" value="ECO:0007669"/>
    <property type="project" value="TreeGrafter"/>
</dbReference>
<evidence type="ECO:0000256" key="1">
    <source>
        <dbReference type="ARBA" id="ARBA00004141"/>
    </source>
</evidence>
<feature type="transmembrane region" description="Helical" evidence="6">
    <location>
        <begin position="172"/>
        <end position="190"/>
    </location>
</feature>
<dbReference type="PANTHER" id="PTHR23112:SF0">
    <property type="entry name" value="TRANSMEMBRANE PROTEIN 116"/>
    <property type="match status" value="1"/>
</dbReference>
<keyword evidence="2 6" id="KW-0812">Transmembrane</keyword>
<dbReference type="GO" id="GO:0005886">
    <property type="term" value="C:plasma membrane"/>
    <property type="evidence" value="ECO:0007669"/>
    <property type="project" value="TreeGrafter"/>
</dbReference>
<feature type="transmembrane region" description="Helical" evidence="6">
    <location>
        <begin position="57"/>
        <end position="77"/>
    </location>
</feature>
<keyword evidence="8" id="KW-1185">Reference proteome</keyword>
<feature type="transmembrane region" description="Helical" evidence="6">
    <location>
        <begin position="132"/>
        <end position="152"/>
    </location>
</feature>
<feature type="transmembrane region" description="Helical" evidence="6">
    <location>
        <begin position="315"/>
        <end position="333"/>
    </location>
</feature>
<feature type="transmembrane region" description="Helical" evidence="6">
    <location>
        <begin position="29"/>
        <end position="48"/>
    </location>
</feature>
<reference evidence="7 8" key="1">
    <citation type="journal article" date="2014" name="Proc. Natl. Acad. Sci. U.S.A.">
        <title>Trajectory and genomic determinants of fungal-pathogen speciation and host adaptation.</title>
        <authorList>
            <person name="Hu X."/>
            <person name="Xiao G."/>
            <person name="Zheng P."/>
            <person name="Shang Y."/>
            <person name="Su Y."/>
            <person name="Zhang X."/>
            <person name="Liu X."/>
            <person name="Zhan S."/>
            <person name="St Leger R.J."/>
            <person name="Wang C."/>
        </authorList>
    </citation>
    <scope>NUCLEOTIDE SEQUENCE [LARGE SCALE GENOMIC DNA]</scope>
    <source>
        <strain evidence="7 8">ARSEF 977</strain>
    </source>
</reference>
<accession>A0A0B4H9L1</accession>
<evidence type="ECO:0000256" key="6">
    <source>
        <dbReference type="SAM" id="Phobius"/>
    </source>
</evidence>
<evidence type="ECO:0000313" key="8">
    <source>
        <dbReference type="Proteomes" id="UP000031192"/>
    </source>
</evidence>
<protein>
    <submittedName>
        <fullName evidence="7">G-protein coupled receptor</fullName>
    </submittedName>
</protein>
<dbReference type="Gene3D" id="1.20.1070.10">
    <property type="entry name" value="Rhodopsin 7-helix transmembrane proteins"/>
    <property type="match status" value="1"/>
</dbReference>
<evidence type="ECO:0000256" key="3">
    <source>
        <dbReference type="ARBA" id="ARBA00022989"/>
    </source>
</evidence>
<dbReference type="PANTHER" id="PTHR23112">
    <property type="entry name" value="G PROTEIN-COUPLED RECEPTOR 157-RELATED"/>
    <property type="match status" value="1"/>
</dbReference>
<dbReference type="OrthoDB" id="18453at2759"/>
<dbReference type="AlphaFoldDB" id="A0A0B4H9L1"/>